<sequence length="109" mass="11937">MNESEFLAWADRILAAVAKQADQWYDELDVDVEAERNGGVLTLVFDSGVRVVVNSQAPMQEMWVAAPSGGFHYRLVDGVWRDTRGGPDLAEALSQICSAAAGRELRVTL</sequence>
<dbReference type="PANTHER" id="PTHR16821">
    <property type="entry name" value="FRATAXIN"/>
    <property type="match status" value="1"/>
</dbReference>
<accession>A0A556A8C8</accession>
<keyword evidence="3 4" id="KW-0408">Iron</keyword>
<dbReference type="Proteomes" id="UP000318405">
    <property type="component" value="Unassembled WGS sequence"/>
</dbReference>
<dbReference type="RefSeq" id="WP_143951240.1">
    <property type="nucleotide sequence ID" value="NZ_BAABMB010000005.1"/>
</dbReference>
<evidence type="ECO:0000256" key="2">
    <source>
        <dbReference type="ARBA" id="ARBA00022723"/>
    </source>
</evidence>
<comment type="caution">
    <text evidence="5">The sequence shown here is derived from an EMBL/GenBank/DDBJ whole genome shotgun (WGS) entry which is preliminary data.</text>
</comment>
<organism evidence="5 6">
    <name type="scientific">Verticiella sediminum</name>
    <dbReference type="NCBI Taxonomy" id="1247510"/>
    <lineage>
        <taxon>Bacteria</taxon>
        <taxon>Pseudomonadati</taxon>
        <taxon>Pseudomonadota</taxon>
        <taxon>Betaproteobacteria</taxon>
        <taxon>Burkholderiales</taxon>
        <taxon>Alcaligenaceae</taxon>
        <taxon>Verticiella</taxon>
    </lineage>
</organism>
<dbReference type="GO" id="GO:0016226">
    <property type="term" value="P:iron-sulfur cluster assembly"/>
    <property type="evidence" value="ECO:0007669"/>
    <property type="project" value="UniProtKB-UniRule"/>
</dbReference>
<comment type="similarity">
    <text evidence="1 4">Belongs to the frataxin family.</text>
</comment>
<dbReference type="NCBIfam" id="TIGR03421">
    <property type="entry name" value="FeS_CyaY"/>
    <property type="match status" value="1"/>
</dbReference>
<dbReference type="SUPFAM" id="SSF55387">
    <property type="entry name" value="Frataxin/Nqo15-like"/>
    <property type="match status" value="1"/>
</dbReference>
<evidence type="ECO:0000313" key="5">
    <source>
        <dbReference type="EMBL" id="TSH89125.1"/>
    </source>
</evidence>
<dbReference type="SMART" id="SM01219">
    <property type="entry name" value="Frataxin_Cyay"/>
    <property type="match status" value="1"/>
</dbReference>
<keyword evidence="6" id="KW-1185">Reference proteome</keyword>
<evidence type="ECO:0000256" key="1">
    <source>
        <dbReference type="ARBA" id="ARBA00008183"/>
    </source>
</evidence>
<reference evidence="5 6" key="1">
    <citation type="submission" date="2019-07" db="EMBL/GenBank/DDBJ databases">
        <title>Qingshengfaniella alkalisoli gen. nov., sp. nov., isolated from saline soil.</title>
        <authorList>
            <person name="Xu L."/>
            <person name="Huang X.-X."/>
            <person name="Sun J.-Q."/>
        </authorList>
    </citation>
    <scope>NUCLEOTIDE SEQUENCE [LARGE SCALE GENOMIC DNA]</scope>
    <source>
        <strain evidence="5 6">DSM 27279</strain>
    </source>
</reference>
<gene>
    <name evidence="4 5" type="primary">cyaY</name>
    <name evidence="5" type="ORF">FOZ76_26310</name>
</gene>
<name>A0A556A8C8_9BURK</name>
<keyword evidence="2 4" id="KW-0479">Metal-binding</keyword>
<dbReference type="GO" id="GO:0005829">
    <property type="term" value="C:cytosol"/>
    <property type="evidence" value="ECO:0007669"/>
    <property type="project" value="TreeGrafter"/>
</dbReference>
<dbReference type="PROSITE" id="PS01344">
    <property type="entry name" value="FRATAXIN_1"/>
    <property type="match status" value="1"/>
</dbReference>
<dbReference type="PROSITE" id="PS50810">
    <property type="entry name" value="FRATAXIN_2"/>
    <property type="match status" value="1"/>
</dbReference>
<evidence type="ECO:0000256" key="3">
    <source>
        <dbReference type="ARBA" id="ARBA00023004"/>
    </source>
</evidence>
<dbReference type="InterPro" id="IPR002908">
    <property type="entry name" value="Frataxin/CyaY"/>
</dbReference>
<protein>
    <recommendedName>
        <fullName evidence="4">Iron-sulfur cluster assembly protein CyaY</fullName>
    </recommendedName>
</protein>
<dbReference type="HAMAP" id="MF_00142">
    <property type="entry name" value="CyaY"/>
    <property type="match status" value="1"/>
</dbReference>
<dbReference type="InterPro" id="IPR036524">
    <property type="entry name" value="Frataxin/CyaY_sf"/>
</dbReference>
<comment type="function">
    <text evidence="4">Involved in iron-sulfur (Fe-S) cluster assembly. May act as a regulator of Fe-S biogenesis.</text>
</comment>
<dbReference type="GO" id="GO:0008199">
    <property type="term" value="F:ferric iron binding"/>
    <property type="evidence" value="ECO:0007669"/>
    <property type="project" value="InterPro"/>
</dbReference>
<evidence type="ECO:0000313" key="6">
    <source>
        <dbReference type="Proteomes" id="UP000318405"/>
    </source>
</evidence>
<dbReference type="InterPro" id="IPR020895">
    <property type="entry name" value="Frataxin_CS"/>
</dbReference>
<dbReference type="InterPro" id="IPR047584">
    <property type="entry name" value="CyaY"/>
</dbReference>
<dbReference type="Gene3D" id="3.30.920.10">
    <property type="entry name" value="Frataxin/CyaY"/>
    <property type="match status" value="1"/>
</dbReference>
<evidence type="ECO:0000256" key="4">
    <source>
        <dbReference type="HAMAP-Rule" id="MF_00142"/>
    </source>
</evidence>
<proteinExistence type="inferred from homology"/>
<dbReference type="Pfam" id="PF01491">
    <property type="entry name" value="Frataxin_Cyay"/>
    <property type="match status" value="1"/>
</dbReference>
<dbReference type="AlphaFoldDB" id="A0A556A8C8"/>
<dbReference type="GO" id="GO:0008198">
    <property type="term" value="F:ferrous iron binding"/>
    <property type="evidence" value="ECO:0007669"/>
    <property type="project" value="TreeGrafter"/>
</dbReference>
<dbReference type="PANTHER" id="PTHR16821:SF2">
    <property type="entry name" value="FRATAXIN, MITOCHONDRIAL"/>
    <property type="match status" value="1"/>
</dbReference>
<dbReference type="OrthoDB" id="285675at2"/>
<dbReference type="EMBL" id="VLTJ01000042">
    <property type="protein sequence ID" value="TSH89125.1"/>
    <property type="molecule type" value="Genomic_DNA"/>
</dbReference>